<dbReference type="EMBL" id="BSYA01000010">
    <property type="protein sequence ID" value="GMG24337.1"/>
    <property type="molecule type" value="Genomic_DNA"/>
</dbReference>
<comment type="similarity">
    <text evidence="1">Belongs to the short-chain dehydrogenases/reductases (SDR) family.</text>
</comment>
<sequence>MHWNELKQEILERARSRTVIITGAGGGIGAATAREFNNYGSNVVLADIPALESNAKELIVSFAYPDNAVFIAVDIRDWQQMQSLFKKTMETFGSVDTVVANAGVMESEHVLDMENVDGEGHLRESEEASRVIDINLKGTLNSTYPAVDDGIPTNGFIA</sequence>
<evidence type="ECO:0000256" key="1">
    <source>
        <dbReference type="ARBA" id="ARBA00006484"/>
    </source>
</evidence>
<reference evidence="3" key="1">
    <citation type="submission" date="2023-04" db="EMBL/GenBank/DDBJ databases">
        <title>Aspergillus oryzae NBRC 4228.</title>
        <authorList>
            <person name="Ichikawa N."/>
            <person name="Sato H."/>
            <person name="Tonouchi N."/>
        </authorList>
    </citation>
    <scope>NUCLEOTIDE SEQUENCE</scope>
    <source>
        <strain evidence="3">NBRC 4228</strain>
    </source>
</reference>
<dbReference type="Gene3D" id="3.40.50.720">
    <property type="entry name" value="NAD(P)-binding Rossmann-like Domain"/>
    <property type="match status" value="1"/>
</dbReference>
<evidence type="ECO:0000256" key="2">
    <source>
        <dbReference type="ARBA" id="ARBA00023002"/>
    </source>
</evidence>
<dbReference type="GO" id="GO:0005737">
    <property type="term" value="C:cytoplasm"/>
    <property type="evidence" value="ECO:0007669"/>
    <property type="project" value="TreeGrafter"/>
</dbReference>
<accession>A0AAN5BNB7</accession>
<evidence type="ECO:0000313" key="3">
    <source>
        <dbReference type="EMBL" id="GMG24337.1"/>
    </source>
</evidence>
<dbReference type="Pfam" id="PF00106">
    <property type="entry name" value="adh_short"/>
    <property type="match status" value="1"/>
</dbReference>
<protein>
    <submittedName>
        <fullName evidence="3">Unnamed protein product</fullName>
    </submittedName>
</protein>
<dbReference type="GO" id="GO:0016616">
    <property type="term" value="F:oxidoreductase activity, acting on the CH-OH group of donors, NAD or NADP as acceptor"/>
    <property type="evidence" value="ECO:0007669"/>
    <property type="project" value="TreeGrafter"/>
</dbReference>
<dbReference type="SUPFAM" id="SSF51735">
    <property type="entry name" value="NAD(P)-binding Rossmann-fold domains"/>
    <property type="match status" value="1"/>
</dbReference>
<dbReference type="InterPro" id="IPR002347">
    <property type="entry name" value="SDR_fam"/>
</dbReference>
<comment type="caution">
    <text evidence="3">The sequence shown here is derived from an EMBL/GenBank/DDBJ whole genome shotgun (WGS) entry which is preliminary data.</text>
</comment>
<gene>
    <name evidence="3" type="ORF">Aory04_000160600</name>
</gene>
<organism evidence="3 4">
    <name type="scientific">Aspergillus oryzae</name>
    <name type="common">Yellow koji mold</name>
    <dbReference type="NCBI Taxonomy" id="5062"/>
    <lineage>
        <taxon>Eukaryota</taxon>
        <taxon>Fungi</taxon>
        <taxon>Dikarya</taxon>
        <taxon>Ascomycota</taxon>
        <taxon>Pezizomycotina</taxon>
        <taxon>Eurotiomycetes</taxon>
        <taxon>Eurotiomycetidae</taxon>
        <taxon>Eurotiales</taxon>
        <taxon>Aspergillaceae</taxon>
        <taxon>Aspergillus</taxon>
        <taxon>Aspergillus subgen. Circumdati</taxon>
    </lineage>
</organism>
<dbReference type="PRINTS" id="PR00081">
    <property type="entry name" value="GDHRDH"/>
</dbReference>
<name>A0AAN5BNB7_ASPOZ</name>
<dbReference type="Proteomes" id="UP001165205">
    <property type="component" value="Unassembled WGS sequence"/>
</dbReference>
<evidence type="ECO:0000313" key="4">
    <source>
        <dbReference type="Proteomes" id="UP001165205"/>
    </source>
</evidence>
<dbReference type="InterPro" id="IPR036291">
    <property type="entry name" value="NAD(P)-bd_dom_sf"/>
</dbReference>
<keyword evidence="2" id="KW-0560">Oxidoreductase</keyword>
<dbReference type="PANTHER" id="PTHR44229">
    <property type="entry name" value="15-HYDROXYPROSTAGLANDIN DEHYDROGENASE [NAD(+)]"/>
    <property type="match status" value="1"/>
</dbReference>
<dbReference type="AlphaFoldDB" id="A0AAN5BNB7"/>
<dbReference type="PANTHER" id="PTHR44229:SF4">
    <property type="entry name" value="15-HYDROXYPROSTAGLANDIN DEHYDROGENASE [NAD(+)]"/>
    <property type="match status" value="1"/>
</dbReference>
<proteinExistence type="inferred from homology"/>